<accession>A0A0E1X300</accession>
<dbReference type="Proteomes" id="UP000004659">
    <property type="component" value="Unassembled WGS sequence"/>
</dbReference>
<dbReference type="SUPFAM" id="SSF49472">
    <property type="entry name" value="Transthyretin (synonym: prealbumin)"/>
    <property type="match status" value="1"/>
</dbReference>
<reference evidence="2" key="1">
    <citation type="submission" date="2009-01" db="EMBL/GenBank/DDBJ databases">
        <title>The Genome Sequence of Brucella pinnipedialis M292/94/1.</title>
        <authorList>
            <consortium name="The Broad Institute Genome Sequencing Platform"/>
            <person name="Ward D."/>
            <person name="Young S.K."/>
            <person name="Kodira C.D."/>
            <person name="Zeng Q."/>
            <person name="Koehrsen M."/>
            <person name="Alvarado L."/>
            <person name="Berlin A."/>
            <person name="Borenstein D."/>
            <person name="Chen Z."/>
            <person name="Engels R."/>
            <person name="Freedman E."/>
            <person name="Gellesch M."/>
            <person name="Goldberg J."/>
            <person name="Griggs A."/>
            <person name="Gujja S."/>
            <person name="Heiman D."/>
            <person name="Hepburn T."/>
            <person name="Howarth C."/>
            <person name="Jen D."/>
            <person name="Larson L."/>
            <person name="Lewis B."/>
            <person name="Mehta T."/>
            <person name="Park D."/>
            <person name="Pearson M."/>
            <person name="Roberts A."/>
            <person name="Saif S."/>
            <person name="Shea T."/>
            <person name="Shenoy N."/>
            <person name="Sisk P."/>
            <person name="Stolte C."/>
            <person name="Sykes S."/>
            <person name="Walk T."/>
            <person name="White J."/>
            <person name="Yandava C."/>
            <person name="Whatmore A.M."/>
            <person name="Perrett L.L."/>
            <person name="O'Callaghan D."/>
            <person name="Nusbaum C."/>
            <person name="Galagan J."/>
            <person name="Birren B."/>
        </authorList>
    </citation>
    <scope>NUCLEOTIDE SEQUENCE [LARGE SCALE GENOMIC DNA]</scope>
    <source>
        <strain evidence="2">M292/94/1</strain>
    </source>
</reference>
<dbReference type="HOGENOM" id="CLU_2421200_0_0_5"/>
<feature type="region of interest" description="Disordered" evidence="1">
    <location>
        <begin position="1"/>
        <end position="25"/>
    </location>
</feature>
<dbReference type="EMBL" id="EQ999546">
    <property type="protein sequence ID" value="EEZ30526.1"/>
    <property type="molecule type" value="Genomic_DNA"/>
</dbReference>
<proteinExistence type="predicted"/>
<dbReference type="InterPro" id="IPR036817">
    <property type="entry name" value="Transthyretin/HIU_hydrolase_sf"/>
</dbReference>
<evidence type="ECO:0000313" key="2">
    <source>
        <dbReference type="EMBL" id="EEZ30526.1"/>
    </source>
</evidence>
<protein>
    <submittedName>
        <fullName evidence="2">Uncharacterized protein</fullName>
    </submittedName>
</protein>
<name>A0A0E1X300_9HYPH</name>
<organism evidence="2">
    <name type="scientific">Brucella pinnipedialis M292/94/1</name>
    <dbReference type="NCBI Taxonomy" id="520462"/>
    <lineage>
        <taxon>Bacteria</taxon>
        <taxon>Pseudomonadati</taxon>
        <taxon>Pseudomonadota</taxon>
        <taxon>Alphaproteobacteria</taxon>
        <taxon>Hyphomicrobiales</taxon>
        <taxon>Brucellaceae</taxon>
        <taxon>Brucella/Ochrobactrum group</taxon>
        <taxon>Brucella</taxon>
    </lineage>
</organism>
<sequence length="91" mass="10091">MGQEQNGYGRLRMRIPDQASGKPAANPCMELHPIGKRQAENLEEAPIREAGHRSVAFRNSVHLRFGICGGKAHYRLPRLVSPFSCSTCWGS</sequence>
<evidence type="ECO:0000256" key="1">
    <source>
        <dbReference type="SAM" id="MobiDB-lite"/>
    </source>
</evidence>
<dbReference type="AlphaFoldDB" id="A0A0E1X300"/>
<dbReference type="RefSeq" id="WP_004682947.1">
    <property type="nucleotide sequence ID" value="NZ_EQ999546.1"/>
</dbReference>
<gene>
    <name evidence="2" type="ORF">BALG_00645</name>
</gene>
<dbReference type="GeneID" id="55590118"/>